<sequence length="150" mass="16540">MLTKIADQISDDKQTTGDEVTVPQLIGLSKNYFDKAWIKEEAILRQQNSSGRWSDIGKNDTRTITFSQTRIEELFKANPGSTELVIHLGIHDAKIYPGQRPAEYEGKVMVVLATKIIEKLEKGDVVTIAGVGDKNGGIDNGRLCPPDPKC</sequence>
<accession>A0A372NTL0</accession>
<protein>
    <submittedName>
        <fullName evidence="1">Uncharacterized protein</fullName>
    </submittedName>
</protein>
<dbReference type="OrthoDB" id="795829at2"/>
<proteinExistence type="predicted"/>
<dbReference type="Proteomes" id="UP000264217">
    <property type="component" value="Unassembled WGS sequence"/>
</dbReference>
<gene>
    <name evidence="1" type="ORF">D0C36_14355</name>
</gene>
<name>A0A372NTL0_9SPHI</name>
<evidence type="ECO:0000313" key="1">
    <source>
        <dbReference type="EMBL" id="RFZ92595.1"/>
    </source>
</evidence>
<dbReference type="RefSeq" id="WP_117392304.1">
    <property type="nucleotide sequence ID" value="NZ_QWDC01000002.1"/>
</dbReference>
<comment type="caution">
    <text evidence="1">The sequence shown here is derived from an EMBL/GenBank/DDBJ whole genome shotgun (WGS) entry which is preliminary data.</text>
</comment>
<evidence type="ECO:0000313" key="2">
    <source>
        <dbReference type="Proteomes" id="UP000264217"/>
    </source>
</evidence>
<dbReference type="AlphaFoldDB" id="A0A372NTL0"/>
<reference evidence="1 2" key="1">
    <citation type="submission" date="2018-08" db="EMBL/GenBank/DDBJ databases">
        <title>Mucilaginibacter sp. MYSH2.</title>
        <authorList>
            <person name="Seo T."/>
        </authorList>
    </citation>
    <scope>NUCLEOTIDE SEQUENCE [LARGE SCALE GENOMIC DNA]</scope>
    <source>
        <strain evidence="1 2">MYSH2</strain>
    </source>
</reference>
<keyword evidence="2" id="KW-1185">Reference proteome</keyword>
<organism evidence="1 2">
    <name type="scientific">Mucilaginibacter conchicola</name>
    <dbReference type="NCBI Taxonomy" id="2303333"/>
    <lineage>
        <taxon>Bacteria</taxon>
        <taxon>Pseudomonadati</taxon>
        <taxon>Bacteroidota</taxon>
        <taxon>Sphingobacteriia</taxon>
        <taxon>Sphingobacteriales</taxon>
        <taxon>Sphingobacteriaceae</taxon>
        <taxon>Mucilaginibacter</taxon>
    </lineage>
</organism>
<dbReference type="EMBL" id="QWDC01000002">
    <property type="protein sequence ID" value="RFZ92595.1"/>
    <property type="molecule type" value="Genomic_DNA"/>
</dbReference>